<evidence type="ECO:0000256" key="2">
    <source>
        <dbReference type="ARBA" id="ARBA00022729"/>
    </source>
</evidence>
<dbReference type="EMBL" id="OW240918">
    <property type="protein sequence ID" value="CAH2308071.1"/>
    <property type="molecule type" value="Genomic_DNA"/>
</dbReference>
<keyword evidence="3 6" id="KW-0378">Hydrolase</keyword>
<dbReference type="PROSITE" id="PS00135">
    <property type="entry name" value="TRYPSIN_SER"/>
    <property type="match status" value="3"/>
</dbReference>
<dbReference type="PANTHER" id="PTHR24253">
    <property type="entry name" value="TRANSMEMBRANE PROTEASE SERINE"/>
    <property type="match status" value="1"/>
</dbReference>
<keyword evidence="4" id="KW-1015">Disulfide bond</keyword>
<accession>A0AAD1SS84</accession>
<evidence type="ECO:0000256" key="3">
    <source>
        <dbReference type="ARBA" id="ARBA00022801"/>
    </source>
</evidence>
<dbReference type="FunFam" id="2.40.10.10:FF:000024">
    <property type="entry name" value="Serine protease 53"/>
    <property type="match status" value="4"/>
</dbReference>
<feature type="chain" id="PRO_5042198026" evidence="7">
    <location>
        <begin position="20"/>
        <end position="1541"/>
    </location>
</feature>
<feature type="domain" description="Peptidase S1" evidence="8">
    <location>
        <begin position="37"/>
        <end position="281"/>
    </location>
</feature>
<sequence length="1541" mass="166736">MTLRIDFTVLLLLRAVSHSTSLSSSTVCGSPVITSRIVGGTNAVYGEWPWQALVQLHGKFVCGGSLINEQWVLSAAHCFEKFFISNQDLSKSTARRTERVLQRASNTHFWDISAVPILYMSVPRSKGDIALVKLSSPVNYTDYVTPICLPSESVTFPCGLDCWVTGWGSSSSDGSVQAANVLQEEKVPLIDHERCNQMYHTASSNNSNTTIVQEEKICAGYTEGRNNSCQGDFGGPLVCDVNGVWVQAGIVSWREDCDLPNQPGVYTLVPAYKSWIESFVSDVTFSNLTDIPESSTGCETENLTTISGSPLTVPSTTRMPAPVCGSPVVSSRIVGGTEAVDGEWPWQISIQYRGSHYCGGSLITNQWVLSAAHCFNEDAPEELFSIHVLIMQDLDVKNYGVYLGMYQLSGSSPHKIYVSVEKIIYDPRYTSANSRGDIALVKLSHPINYTSYIQPICLPSASVNFPCGLECWVTGWGKVKTDDLRKTPAEDHASRTKDLPYPETLQKVMMPLIDHARCDQMYHIESEISIVTTIIQQEMICAGYVQGQKDSCQGDSGGPLVCKVNGTWIQAGVVSWGEECAVPNRPGVYTLIPAYETWIKQNIPDMTKLDKPVMFLTPLMGPQRKVLMYMKRLTELTPPQNLIFVQVTYDLGLVPAVCPGGCCGAGFCVNGAGAGVRGAGQSGSNELGRTGLKMAAPIQENLLAFRFWSPVIGKLLLSFCRFCFAHFLLNVTKAAMCGTPEVSSRIVGGTDAIEGSWPWQVSIQIQGAHICGGSLISSRWVLTAAHCFQFSKNPADYTVILGAHKLSMTTSHQLLSNVQNIIVNSLFAGTGSKGDVALIELSTTVKTTQFIQPVCLPPATMDITTSTNCWVTGWGDTGYGVDLPYPQTLQQVLVPLIKRDACNVMFNSAFPQVQTDQICAGFQAGGKDACQGDSAFQSTLRTTSDRAQNCHRHGDGRDKHVLSQLQERNQGRIANNMWKIFLGENTGFSSRIVGGADASERSWPWQISLQYQRSHICGGSLISTRSVLTAAHCFAAPIDPSDYTVVLGAYQLSVPNSNAVTSQVQSIVVNSQYTGTGSSGDIALITLSSAVTYTEYIRPVCLPSSSSDFQNGMDCWTTGWGDIYYDVSLPSPKTLQQVMLPLISRDDCNAMYNIGSQSGTTNLVQSDQICAGYAAGGKDSCQGDSGGPLVCQVGSVWYQVGIVSNGEKCALPNRPGIYTLVSTAFWADLTTQYMMSKCKTYQGSKYSIQVGNALLPGITHQTTTDVCGISKFSSRIVGGTDASDGSWPWQISVRYQGSHICGGSLISSQWVMTAAHCFELSSYPSSYTVVLGAYQLSITNSHQVTSNVKSFKVNSQYDGTGSSGDIALIELSGNITYTEFILPVCLPPASISFTNGMNCWVTGWGATSFGGYLSSPKTLQQVMVPLITRDSCNAMHNIDSGFTYNVTIIQSDQICAGYQAGGKDSCQGDSGGPLVCQVDSVWYQAGIVSFGEQCALPNRPGVYTLVSVYKSWIKSTTTSSSMSLPTKSVLLLVGALVFLLH</sequence>
<organism evidence="9 10">
    <name type="scientific">Pelobates cultripes</name>
    <name type="common">Western spadefoot toad</name>
    <dbReference type="NCBI Taxonomy" id="61616"/>
    <lineage>
        <taxon>Eukaryota</taxon>
        <taxon>Metazoa</taxon>
        <taxon>Chordata</taxon>
        <taxon>Craniata</taxon>
        <taxon>Vertebrata</taxon>
        <taxon>Euteleostomi</taxon>
        <taxon>Amphibia</taxon>
        <taxon>Batrachia</taxon>
        <taxon>Anura</taxon>
        <taxon>Pelobatoidea</taxon>
        <taxon>Pelobatidae</taxon>
        <taxon>Pelobates</taxon>
    </lineage>
</organism>
<dbReference type="InterPro" id="IPR018114">
    <property type="entry name" value="TRYPSIN_HIS"/>
</dbReference>
<keyword evidence="6" id="KW-0720">Serine protease</keyword>
<name>A0AAD1SS84_PELCU</name>
<feature type="domain" description="Peptidase S1" evidence="8">
    <location>
        <begin position="992"/>
        <end position="1235"/>
    </location>
</feature>
<dbReference type="FunFam" id="2.40.10.10:FF:000039">
    <property type="entry name" value="Brain-specific serine protease 4"/>
    <property type="match status" value="1"/>
</dbReference>
<dbReference type="InterPro" id="IPR001314">
    <property type="entry name" value="Peptidase_S1A"/>
</dbReference>
<keyword evidence="5" id="KW-0325">Glycoprotein</keyword>
<evidence type="ECO:0000256" key="7">
    <source>
        <dbReference type="SAM" id="SignalP"/>
    </source>
</evidence>
<dbReference type="PANTHER" id="PTHR24253:SF159">
    <property type="entry name" value="SERINE PROTEASE 42"/>
    <property type="match status" value="1"/>
</dbReference>
<evidence type="ECO:0000259" key="8">
    <source>
        <dbReference type="PROSITE" id="PS50240"/>
    </source>
</evidence>
<evidence type="ECO:0000313" key="10">
    <source>
        <dbReference type="Proteomes" id="UP001295444"/>
    </source>
</evidence>
<keyword evidence="2 7" id="KW-0732">Signal</keyword>
<proteinExistence type="predicted"/>
<feature type="domain" description="Peptidase S1" evidence="8">
    <location>
        <begin position="333"/>
        <end position="604"/>
    </location>
</feature>
<dbReference type="SMART" id="SM00020">
    <property type="entry name" value="Tryp_SPc"/>
    <property type="match status" value="5"/>
</dbReference>
<dbReference type="Proteomes" id="UP001295444">
    <property type="component" value="Chromosome 07"/>
</dbReference>
<dbReference type="GO" id="GO:0006508">
    <property type="term" value="P:proteolysis"/>
    <property type="evidence" value="ECO:0007669"/>
    <property type="project" value="UniProtKB-KW"/>
</dbReference>
<gene>
    <name evidence="9" type="ORF">PECUL_23A031496</name>
</gene>
<keyword evidence="9" id="KW-0472">Membrane</keyword>
<feature type="domain" description="Peptidase S1" evidence="8">
    <location>
        <begin position="1276"/>
        <end position="1518"/>
    </location>
</feature>
<dbReference type="InterPro" id="IPR033116">
    <property type="entry name" value="TRYPSIN_SER"/>
</dbReference>
<dbReference type="CDD" id="cd00190">
    <property type="entry name" value="Tryp_SPc"/>
    <property type="match status" value="5"/>
</dbReference>
<evidence type="ECO:0000256" key="4">
    <source>
        <dbReference type="ARBA" id="ARBA00023157"/>
    </source>
</evidence>
<dbReference type="InterPro" id="IPR001254">
    <property type="entry name" value="Trypsin_dom"/>
</dbReference>
<dbReference type="PROSITE" id="PS00134">
    <property type="entry name" value="TRYPSIN_HIS"/>
    <property type="match status" value="4"/>
</dbReference>
<evidence type="ECO:0000313" key="9">
    <source>
        <dbReference type="EMBL" id="CAH2308071.1"/>
    </source>
</evidence>
<reference evidence="9" key="1">
    <citation type="submission" date="2022-03" db="EMBL/GenBank/DDBJ databases">
        <authorList>
            <person name="Alioto T."/>
            <person name="Alioto T."/>
            <person name="Gomez Garrido J."/>
        </authorList>
    </citation>
    <scope>NUCLEOTIDE SEQUENCE</scope>
</reference>
<dbReference type="InterPro" id="IPR043504">
    <property type="entry name" value="Peptidase_S1_PA_chymotrypsin"/>
</dbReference>
<evidence type="ECO:0000256" key="5">
    <source>
        <dbReference type="ARBA" id="ARBA00023180"/>
    </source>
</evidence>
<keyword evidence="9" id="KW-0812">Transmembrane</keyword>
<protein>
    <submittedName>
        <fullName evidence="9">Transmembrane protease serine 9-like</fullName>
    </submittedName>
</protein>
<keyword evidence="1 6" id="KW-0645">Protease</keyword>
<feature type="domain" description="Peptidase S1" evidence="8">
    <location>
        <begin position="746"/>
        <end position="934"/>
    </location>
</feature>
<dbReference type="Gene3D" id="2.40.10.10">
    <property type="entry name" value="Trypsin-like serine proteases"/>
    <property type="match status" value="8"/>
</dbReference>
<dbReference type="InterPro" id="IPR009003">
    <property type="entry name" value="Peptidase_S1_PA"/>
</dbReference>
<feature type="signal peptide" evidence="7">
    <location>
        <begin position="1"/>
        <end position="19"/>
    </location>
</feature>
<dbReference type="PROSITE" id="PS50240">
    <property type="entry name" value="TRYPSIN_DOM"/>
    <property type="match status" value="5"/>
</dbReference>
<evidence type="ECO:0000256" key="1">
    <source>
        <dbReference type="ARBA" id="ARBA00022670"/>
    </source>
</evidence>
<dbReference type="PRINTS" id="PR00722">
    <property type="entry name" value="CHYMOTRYPSIN"/>
</dbReference>
<keyword evidence="10" id="KW-1185">Reference proteome</keyword>
<dbReference type="Pfam" id="PF00089">
    <property type="entry name" value="Trypsin"/>
    <property type="match status" value="5"/>
</dbReference>
<dbReference type="GO" id="GO:0004252">
    <property type="term" value="F:serine-type endopeptidase activity"/>
    <property type="evidence" value="ECO:0007669"/>
    <property type="project" value="InterPro"/>
</dbReference>
<evidence type="ECO:0000256" key="6">
    <source>
        <dbReference type="RuleBase" id="RU363034"/>
    </source>
</evidence>
<dbReference type="SUPFAM" id="SSF50494">
    <property type="entry name" value="Trypsin-like serine proteases"/>
    <property type="match status" value="5"/>
</dbReference>